<protein>
    <submittedName>
        <fullName evidence="2">Uncharacterized protein</fullName>
    </submittedName>
</protein>
<evidence type="ECO:0000313" key="3">
    <source>
        <dbReference type="Proteomes" id="UP001150062"/>
    </source>
</evidence>
<keyword evidence="3" id="KW-1185">Reference proteome</keyword>
<gene>
    <name evidence="2" type="ORF">M0813_29388</name>
</gene>
<keyword evidence="1" id="KW-0812">Transmembrane</keyword>
<name>A0ABQ8XP49_9EUKA</name>
<organism evidence="2 3">
    <name type="scientific">Anaeramoeba flamelloides</name>
    <dbReference type="NCBI Taxonomy" id="1746091"/>
    <lineage>
        <taxon>Eukaryota</taxon>
        <taxon>Metamonada</taxon>
        <taxon>Anaeramoebidae</taxon>
        <taxon>Anaeramoeba</taxon>
    </lineage>
</organism>
<evidence type="ECO:0000313" key="2">
    <source>
        <dbReference type="EMBL" id="KAJ6234398.1"/>
    </source>
</evidence>
<keyword evidence="1" id="KW-1133">Transmembrane helix</keyword>
<accession>A0ABQ8XP49</accession>
<evidence type="ECO:0000256" key="1">
    <source>
        <dbReference type="SAM" id="Phobius"/>
    </source>
</evidence>
<dbReference type="EMBL" id="JAOAOG010000270">
    <property type="protein sequence ID" value="KAJ6234398.1"/>
    <property type="molecule type" value="Genomic_DNA"/>
</dbReference>
<keyword evidence="1" id="KW-0472">Membrane</keyword>
<sequence>MSQSKSLVVKYRAIYLCVVIPSSLLLTFIHYWTFKQIKRIKKRDKIYKEGSLREAVLANSQASKKITDLLEEEQLVWLSGPVNGIIKKTSLYLFFEILSYLKRNRIIYGLTASRIFVFGLRDSQDQRIWNIGETPKLAYYQKKNGLYSAIFKTDTLYERRMGREFYNYMDIGFKNIHSLITIQNYLGEETFSTDTRSYPEISTDDHPEINNNTNTNLNSNTIPNTNSNTNINGVDNVNNAQVDENKLTIDYNYEQNDLEKKLLDSSENNIDYKTQNTNNSNFDNF</sequence>
<proteinExistence type="predicted"/>
<reference evidence="2" key="1">
    <citation type="submission" date="2022-08" db="EMBL/GenBank/DDBJ databases">
        <title>Novel sulfate-reducing endosymbionts in the free-living metamonad Anaeramoeba.</title>
        <authorList>
            <person name="Jerlstrom-Hultqvist J."/>
            <person name="Cepicka I."/>
            <person name="Gallot-Lavallee L."/>
            <person name="Salas-Leiva D."/>
            <person name="Curtis B.A."/>
            <person name="Zahonova K."/>
            <person name="Pipaliya S."/>
            <person name="Dacks J."/>
            <person name="Roger A.J."/>
        </authorList>
    </citation>
    <scope>NUCLEOTIDE SEQUENCE</scope>
    <source>
        <strain evidence="2">Schooner1</strain>
    </source>
</reference>
<dbReference type="Proteomes" id="UP001150062">
    <property type="component" value="Unassembled WGS sequence"/>
</dbReference>
<comment type="caution">
    <text evidence="2">The sequence shown here is derived from an EMBL/GenBank/DDBJ whole genome shotgun (WGS) entry which is preliminary data.</text>
</comment>
<feature type="transmembrane region" description="Helical" evidence="1">
    <location>
        <begin position="12"/>
        <end position="34"/>
    </location>
</feature>